<evidence type="ECO:0000313" key="3">
    <source>
        <dbReference type="EMBL" id="CAB4186782.1"/>
    </source>
</evidence>
<accession>A0A6J5SY51</accession>
<proteinExistence type="predicted"/>
<evidence type="ECO:0000313" key="2">
    <source>
        <dbReference type="EMBL" id="CAB4165567.1"/>
    </source>
</evidence>
<dbReference type="EMBL" id="LR797502">
    <property type="protein sequence ID" value="CAB4220532.1"/>
    <property type="molecule type" value="Genomic_DNA"/>
</dbReference>
<dbReference type="EMBL" id="LR796776">
    <property type="protein sequence ID" value="CAB4165567.1"/>
    <property type="molecule type" value="Genomic_DNA"/>
</dbReference>
<evidence type="ECO:0000313" key="1">
    <source>
        <dbReference type="EMBL" id="CAB4163690.1"/>
    </source>
</evidence>
<protein>
    <submittedName>
        <fullName evidence="4">Uncharacterized protein</fullName>
    </submittedName>
</protein>
<dbReference type="EMBL" id="LR797099">
    <property type="protein sequence ID" value="CAB4186782.1"/>
    <property type="molecule type" value="Genomic_DNA"/>
</dbReference>
<sequence length="56" mass="6614">MNEQTAWDRLRSQFKPDNKGRFKTVDAMKIAVQIDNERIQLVEELKQLKKPLGVEE</sequence>
<dbReference type="EMBL" id="LR796758">
    <property type="protein sequence ID" value="CAB4163690.1"/>
    <property type="molecule type" value="Genomic_DNA"/>
</dbReference>
<evidence type="ECO:0000313" key="4">
    <source>
        <dbReference type="EMBL" id="CAB4220532.1"/>
    </source>
</evidence>
<reference evidence="4" key="1">
    <citation type="submission" date="2020-05" db="EMBL/GenBank/DDBJ databases">
        <authorList>
            <person name="Chiriac C."/>
            <person name="Salcher M."/>
            <person name="Ghai R."/>
            <person name="Kavagutti S V."/>
        </authorList>
    </citation>
    <scope>NUCLEOTIDE SEQUENCE</scope>
</reference>
<name>A0A6J5SY51_9CAUD</name>
<gene>
    <name evidence="3" type="ORF">UFOVP1146_128</name>
    <name evidence="4" type="ORF">UFOVP1638_16</name>
    <name evidence="1" type="ORF">UFOVP812_41</name>
    <name evidence="2" type="ORF">UFOVP818_103</name>
</gene>
<organism evidence="4">
    <name type="scientific">uncultured Caudovirales phage</name>
    <dbReference type="NCBI Taxonomy" id="2100421"/>
    <lineage>
        <taxon>Viruses</taxon>
        <taxon>Duplodnaviria</taxon>
        <taxon>Heunggongvirae</taxon>
        <taxon>Uroviricota</taxon>
        <taxon>Caudoviricetes</taxon>
        <taxon>Peduoviridae</taxon>
        <taxon>Maltschvirus</taxon>
        <taxon>Maltschvirus maltsch</taxon>
    </lineage>
</organism>